<dbReference type="Proteomes" id="UP000185770">
    <property type="component" value="Unassembled WGS sequence"/>
</dbReference>
<feature type="transmembrane region" description="Helical" evidence="1">
    <location>
        <begin position="211"/>
        <end position="233"/>
    </location>
</feature>
<evidence type="ECO:0000256" key="1">
    <source>
        <dbReference type="SAM" id="Phobius"/>
    </source>
</evidence>
<dbReference type="PDB" id="6ZZ5">
    <property type="method" value="X-ray"/>
    <property type="resolution" value="1.84 A"/>
    <property type="chains" value="AAA/BBB=1-358"/>
</dbReference>
<dbReference type="EMBL" id="MJAO01000025">
    <property type="protein sequence ID" value="OKB64936.1"/>
    <property type="molecule type" value="Genomic_DNA"/>
</dbReference>
<reference evidence="2 3" key="1">
    <citation type="submission" date="2016-09" db="EMBL/GenBank/DDBJ databases">
        <title>Serratia marcescens MSU-97 and epiphytic antimycotic-producing bacteria.</title>
        <authorList>
            <person name="Matilla M.A."/>
        </authorList>
    </citation>
    <scope>NUCLEOTIDE SEQUENCE [LARGE SCALE GENOMIC DNA]</scope>
    <source>
        <strain evidence="2 3">MSU-97</strain>
    </source>
</reference>
<dbReference type="Pfam" id="PF05791">
    <property type="entry name" value="Bacillus_HBL"/>
    <property type="match status" value="1"/>
</dbReference>
<organism evidence="2 3">
    <name type="scientific">Serratia marcescens</name>
    <dbReference type="NCBI Taxonomy" id="615"/>
    <lineage>
        <taxon>Bacteria</taxon>
        <taxon>Pseudomonadati</taxon>
        <taxon>Pseudomonadota</taxon>
        <taxon>Gammaproteobacteria</taxon>
        <taxon>Enterobacterales</taxon>
        <taxon>Yersiniaceae</taxon>
        <taxon>Serratia</taxon>
    </lineage>
</organism>
<reference evidence="4 5" key="2">
    <citation type="journal article" date="2021" name="Sci. Rep.">
        <title>Characterisation of a tripartite alpha-pore forming toxin from Serratia marcescens.</title>
        <authorList>
            <person name="Churchill-Angus A.M."/>
            <person name="Schofield T.H.B."/>
            <person name="Marlow T.R."/>
            <person name="Sedelnikova S.E."/>
            <person name="Wilson J.S."/>
            <person name="Rafferty J.B."/>
            <person name="Baker P.J."/>
        </authorList>
    </citation>
    <scope>X-RAY CRYSTALLOGRAPHY (1.84 ANGSTROMS)</scope>
</reference>
<keyword evidence="1" id="KW-1133">Transmembrane helix</keyword>
<dbReference type="PANTHER" id="PTHR38443">
    <property type="match status" value="1"/>
</dbReference>
<dbReference type="PDB" id="7A0G">
    <property type="method" value="X-ray"/>
    <property type="resolution" value="6.98 A"/>
    <property type="chains" value="AAA/BBB/CCC/DDD/EEE/FFF/GGG/HHH/III/JJJ=1-358"/>
</dbReference>
<accession>A0A1Q4NVM7</accession>
<comment type="caution">
    <text evidence="2">The sequence shown here is derived from an EMBL/GenBank/DDBJ whole genome shotgun (WGS) entry which is preliminary data.</text>
</comment>
<dbReference type="SMR" id="A0A1Q4NVM7"/>
<dbReference type="RefSeq" id="WP_073534094.1">
    <property type="nucleotide sequence ID" value="NZ_MJAO01000025.1"/>
</dbReference>
<evidence type="ECO:0000313" key="3">
    <source>
        <dbReference type="Proteomes" id="UP000185770"/>
    </source>
</evidence>
<dbReference type="Gene3D" id="1.20.1170.10">
    <property type="match status" value="1"/>
</dbReference>
<keyword evidence="4 5" id="KW-0002">3D-structure</keyword>
<evidence type="ECO:0007829" key="5">
    <source>
        <dbReference type="PDB" id="6ZZH"/>
    </source>
</evidence>
<dbReference type="InterPro" id="IPR008414">
    <property type="entry name" value="HBL"/>
</dbReference>
<evidence type="ECO:0008006" key="6">
    <source>
        <dbReference type="Google" id="ProtNLM"/>
    </source>
</evidence>
<sequence>MTIPTLYMNDGMNAQSSQALHIQTYCNSVRQQIPVDFGRFPNLRESERQINTGLGAARQHAEHYLKDIQPLIIRNVTNIQDYFETQNLISTVMPSGATKEQWLSALGMVSDKAKEYQEVSANTRRTIGSLNDKLIIDSNNYQLIVVNLNNVVNGNNGVLEQLNRDIDGINAAIDGAIAGIVVGGLLVIGGAIVTAIGAVAGLVTAGTSTPVVMGGIAMMTAGAGGVIGGAIVLDKSLSAREKLYRDRSQLNSEVLVASQIGSGYRGLQTQAQSAVTAATQMNNAWDSLTSELETLNANLRKGIIDDSFLRQLFLTASQTSVTKVLDGTKIIKQQMAGVVVREVPANQSIADFVKRLAA</sequence>
<dbReference type="PANTHER" id="PTHR38443:SF2">
    <property type="entry name" value="NON-HEMOLYTIC ENTEROTOXIN LYTIC COMPONENT L1"/>
    <property type="match status" value="1"/>
</dbReference>
<dbReference type="OrthoDB" id="1157384at2"/>
<feature type="transmembrane region" description="Helical" evidence="1">
    <location>
        <begin position="176"/>
        <end position="205"/>
    </location>
</feature>
<dbReference type="GO" id="GO:0016020">
    <property type="term" value="C:membrane"/>
    <property type="evidence" value="ECO:0007669"/>
    <property type="project" value="InterPro"/>
</dbReference>
<keyword evidence="1" id="KW-0472">Membrane</keyword>
<dbReference type="SUPFAM" id="SSF58100">
    <property type="entry name" value="Bacterial hemolysins"/>
    <property type="match status" value="1"/>
</dbReference>
<proteinExistence type="evidence at protein level"/>
<keyword evidence="1" id="KW-0812">Transmembrane</keyword>
<evidence type="ECO:0000313" key="2">
    <source>
        <dbReference type="EMBL" id="OKB64936.1"/>
    </source>
</evidence>
<evidence type="ECO:0007829" key="4">
    <source>
        <dbReference type="PDB" id="6ZZ5"/>
    </source>
</evidence>
<dbReference type="InterPro" id="IPR052785">
    <property type="entry name" value="Enterotoxin_cmpnt"/>
</dbReference>
<name>A0A1Q4NVM7_SERMA</name>
<dbReference type="AlphaFoldDB" id="A0A1Q4NVM7"/>
<gene>
    <name evidence="2" type="ORF">BHU62_20105</name>
</gene>
<dbReference type="PDB" id="6ZZH">
    <property type="method" value="X-ray"/>
    <property type="resolution" value="1.86 A"/>
    <property type="chains" value="AAA/BBB=1-358"/>
</dbReference>
<protein>
    <recommendedName>
        <fullName evidence="6">HBL/NHE enterotoxin family protein</fullName>
    </recommendedName>
</protein>
<dbReference type="CDD" id="cd22652">
    <property type="entry name" value="ClyA_AhlB-like"/>
    <property type="match status" value="1"/>
</dbReference>